<accession>A0A813ZH77</accession>
<evidence type="ECO:0000313" key="3">
    <source>
        <dbReference type="EMBL" id="CAF0898466.1"/>
    </source>
</evidence>
<evidence type="ECO:0000313" key="4">
    <source>
        <dbReference type="Proteomes" id="UP000663879"/>
    </source>
</evidence>
<proteinExistence type="predicted"/>
<dbReference type="EMBL" id="CAJNOC010001887">
    <property type="protein sequence ID" value="CAF0898466.1"/>
    <property type="molecule type" value="Genomic_DNA"/>
</dbReference>
<gene>
    <name evidence="3" type="ORF">OXX778_LOCUS11275</name>
</gene>
<sequence length="559" mass="64764">MQEKNFFTPRPLRRPSSTFDGLTGKRTWRCIVNNCRGSCYTYTEVVGENCDVCILNEQHVENDDDSIKLKTLEHRRKIKEKAMLSDEAPGKIILEFEHELDDEEAIALSGSYESLRQVIHRAKNKNKPDYPKESEDLKSLSFPEFLTQINNSETFLFFDSGPEDPERFIIFTTKKNLKLIENNHIRLIDGQCLPLVYCLLPNKSQKLYERLLSKVNEELQNPPLSITSDFEKAFTNAVKRVFKNVPVYGCFFHFKQNLFRKIQALGLTQAYKENEELRIELKIPQGLAYLPEEDVISTFEKLKTRTSKYPELTKFYEYIETTYIGELTKSRGRYPKLIRKDPLFECGFLNVNKRISQNIPKTNNFVEAWHNSFSSMLVSHPLVYAIVDTFKREQTLTQNKIKTGIMPKKKPSYTVLDDRIRLMLKSYTVEDWEEVTSGVPQGSVLGPLLFVVYINDILDLIKSPFLSYADDLKMIGVLGKDELVSNKLQNDLNELFNWSKKWSTKLNLLKCKTMYIGNTVKTMYAVGNINLKETIEEKDLGVFVTNDLKWNRQCSVAAA</sequence>
<dbReference type="OrthoDB" id="6740409at2759"/>
<dbReference type="AlphaFoldDB" id="A0A813ZH77"/>
<dbReference type="Proteomes" id="UP000663879">
    <property type="component" value="Unassembled WGS sequence"/>
</dbReference>
<keyword evidence="4" id="KW-1185">Reference proteome</keyword>
<reference evidence="3" key="1">
    <citation type="submission" date="2021-02" db="EMBL/GenBank/DDBJ databases">
        <authorList>
            <person name="Nowell W R."/>
        </authorList>
    </citation>
    <scope>NUCLEOTIDE SEQUENCE</scope>
    <source>
        <strain evidence="3">Ploen Becks lab</strain>
    </source>
</reference>
<evidence type="ECO:0000259" key="1">
    <source>
        <dbReference type="Pfam" id="PF00078"/>
    </source>
</evidence>
<protein>
    <submittedName>
        <fullName evidence="3">Uncharacterized protein</fullName>
    </submittedName>
</protein>
<feature type="domain" description="MULE transposase" evidence="2">
    <location>
        <begin position="189"/>
        <end position="257"/>
    </location>
</feature>
<dbReference type="InterPro" id="IPR018289">
    <property type="entry name" value="MULE_transposase_dom"/>
</dbReference>
<dbReference type="PANTHER" id="PTHR33332">
    <property type="entry name" value="REVERSE TRANSCRIPTASE DOMAIN-CONTAINING PROTEIN"/>
    <property type="match status" value="1"/>
</dbReference>
<organism evidence="3 4">
    <name type="scientific">Brachionus calyciflorus</name>
    <dbReference type="NCBI Taxonomy" id="104777"/>
    <lineage>
        <taxon>Eukaryota</taxon>
        <taxon>Metazoa</taxon>
        <taxon>Spiralia</taxon>
        <taxon>Gnathifera</taxon>
        <taxon>Rotifera</taxon>
        <taxon>Eurotatoria</taxon>
        <taxon>Monogononta</taxon>
        <taxon>Pseudotrocha</taxon>
        <taxon>Ploima</taxon>
        <taxon>Brachionidae</taxon>
        <taxon>Brachionus</taxon>
    </lineage>
</organism>
<comment type="caution">
    <text evidence="3">The sequence shown here is derived from an EMBL/GenBank/DDBJ whole genome shotgun (WGS) entry which is preliminary data.</text>
</comment>
<dbReference type="InterPro" id="IPR000477">
    <property type="entry name" value="RT_dom"/>
</dbReference>
<dbReference type="Pfam" id="PF10551">
    <property type="entry name" value="MULE"/>
    <property type="match status" value="1"/>
</dbReference>
<name>A0A813ZH77_9BILA</name>
<evidence type="ECO:0000259" key="2">
    <source>
        <dbReference type="Pfam" id="PF10551"/>
    </source>
</evidence>
<dbReference type="Pfam" id="PF00078">
    <property type="entry name" value="RVT_1"/>
    <property type="match status" value="1"/>
</dbReference>
<feature type="domain" description="Reverse transcriptase" evidence="1">
    <location>
        <begin position="432"/>
        <end position="515"/>
    </location>
</feature>